<feature type="domain" description="Mammalian cell entry C-terminal" evidence="3">
    <location>
        <begin position="132"/>
        <end position="349"/>
    </location>
</feature>
<dbReference type="AlphaFoldDB" id="A0A172UGY2"/>
<reference evidence="4 5" key="1">
    <citation type="submission" date="2016-05" db="EMBL/GenBank/DDBJ databases">
        <title>Complete genome sequence of a phthalic acid esters degrading Mycobacterium sp. YC-RL4.</title>
        <authorList>
            <person name="Ren L."/>
            <person name="Fan S."/>
            <person name="Ruth N."/>
            <person name="Jia Y."/>
            <person name="Wang J."/>
            <person name="Qiao C."/>
        </authorList>
    </citation>
    <scope>NUCLEOTIDE SEQUENCE [LARGE SCALE GENOMIC DNA]</scope>
    <source>
        <strain evidence="4 5">YC-RL4</strain>
    </source>
</reference>
<evidence type="ECO:0000256" key="1">
    <source>
        <dbReference type="SAM" id="Phobius"/>
    </source>
</evidence>
<proteinExistence type="predicted"/>
<dbReference type="InterPro" id="IPR052336">
    <property type="entry name" value="MlaD_Phospholipid_Transporter"/>
</dbReference>
<keyword evidence="5" id="KW-1185">Reference proteome</keyword>
<dbReference type="Proteomes" id="UP000077143">
    <property type="component" value="Chromosome"/>
</dbReference>
<name>A0A172UGY2_9MYCO</name>
<dbReference type="GO" id="GO:0051701">
    <property type="term" value="P:biological process involved in interaction with host"/>
    <property type="evidence" value="ECO:0007669"/>
    <property type="project" value="TreeGrafter"/>
</dbReference>
<evidence type="ECO:0000259" key="2">
    <source>
        <dbReference type="Pfam" id="PF02470"/>
    </source>
</evidence>
<organism evidence="4 5">
    <name type="scientific">Mycobacterium adipatum</name>
    <dbReference type="NCBI Taxonomy" id="1682113"/>
    <lineage>
        <taxon>Bacteria</taxon>
        <taxon>Bacillati</taxon>
        <taxon>Actinomycetota</taxon>
        <taxon>Actinomycetes</taxon>
        <taxon>Mycobacteriales</taxon>
        <taxon>Mycobacteriaceae</taxon>
        <taxon>Mycobacterium</taxon>
    </lineage>
</organism>
<dbReference type="RefSeq" id="WP_067990399.1">
    <property type="nucleotide sequence ID" value="NZ_CP015596.1"/>
</dbReference>
<accession>A0A172UGY2</accession>
<keyword evidence="1" id="KW-0812">Transmembrane</keyword>
<dbReference type="KEGG" id="madi:A7U43_01580"/>
<dbReference type="InterPro" id="IPR024516">
    <property type="entry name" value="Mce_C"/>
</dbReference>
<dbReference type="Pfam" id="PF02470">
    <property type="entry name" value="MlaD"/>
    <property type="match status" value="1"/>
</dbReference>
<evidence type="ECO:0000259" key="3">
    <source>
        <dbReference type="Pfam" id="PF11887"/>
    </source>
</evidence>
<gene>
    <name evidence="4" type="ORF">A7U43_01580</name>
</gene>
<evidence type="ECO:0000313" key="4">
    <source>
        <dbReference type="EMBL" id="ANE78201.1"/>
    </source>
</evidence>
<keyword evidence="1" id="KW-1133">Transmembrane helix</keyword>
<dbReference type="OrthoDB" id="3460188at2"/>
<keyword evidence="1" id="KW-0472">Membrane</keyword>
<dbReference type="STRING" id="1682113.A7U43_01580"/>
<sequence length="406" mass="43496">MTTSQAPLNKPKTPPYKLAGLVLLLISALILSLTWLQFRGFFEKRVQLTVMAERAGLAMDPGSKVTFNGVPIGRLTEAGVVTVGEVPKAKLTLDVDPKYLSLIPSNVEAELRATTVFGNKYISFLSPDNPAATRLASGATIEASGTTTEFNTLFETIMKIAEQIDPVKLNQTLTAAAQALDGLGDKFGQSIVDGNDILGELNPRMPQIRRDIAGLADLGEVYSEAAPDLFDGLSNAVTTAQALNDEQGNIDAALMAAVGFGNTGADIFERGGPYLVRGAQDLLPTSKLLDYYSPELLCTIRNYHDVAPKLAASLGGNGYSLVMRSSVLGAGNPYVFPDNLPRVNASGGPGGRPGCWQPITRDLWPMPYLVMDTGASIAPYNHFELGQPIMNEYVWGRQVGEYTINP</sequence>
<dbReference type="GO" id="GO:0005576">
    <property type="term" value="C:extracellular region"/>
    <property type="evidence" value="ECO:0007669"/>
    <property type="project" value="TreeGrafter"/>
</dbReference>
<dbReference type="PANTHER" id="PTHR33371:SF19">
    <property type="entry name" value="MCE-FAMILY PROTEIN MCE4A"/>
    <property type="match status" value="1"/>
</dbReference>
<evidence type="ECO:0000313" key="5">
    <source>
        <dbReference type="Proteomes" id="UP000077143"/>
    </source>
</evidence>
<dbReference type="NCBIfam" id="TIGR00996">
    <property type="entry name" value="Mtu_fam_mce"/>
    <property type="match status" value="1"/>
</dbReference>
<dbReference type="PANTHER" id="PTHR33371">
    <property type="entry name" value="INTERMEMBRANE PHOSPHOLIPID TRANSPORT SYSTEM BINDING PROTEIN MLAD-RELATED"/>
    <property type="match status" value="1"/>
</dbReference>
<feature type="transmembrane region" description="Helical" evidence="1">
    <location>
        <begin position="18"/>
        <end position="38"/>
    </location>
</feature>
<dbReference type="EMBL" id="CP015596">
    <property type="protein sequence ID" value="ANE78201.1"/>
    <property type="molecule type" value="Genomic_DNA"/>
</dbReference>
<dbReference type="Pfam" id="PF11887">
    <property type="entry name" value="Mce4_CUP1"/>
    <property type="match status" value="1"/>
</dbReference>
<dbReference type="InterPro" id="IPR005693">
    <property type="entry name" value="Mce"/>
</dbReference>
<dbReference type="InterPro" id="IPR003399">
    <property type="entry name" value="Mce/MlaD"/>
</dbReference>
<protein>
    <submittedName>
        <fullName evidence="4">MCE-family protein MCE1A</fullName>
    </submittedName>
</protein>
<feature type="domain" description="Mce/MlaD" evidence="2">
    <location>
        <begin position="46"/>
        <end position="124"/>
    </location>
</feature>